<gene>
    <name evidence="1" type="ORF">PsYK624_020170</name>
</gene>
<dbReference type="Proteomes" id="UP000703269">
    <property type="component" value="Unassembled WGS sequence"/>
</dbReference>
<dbReference type="AlphaFoldDB" id="A0A9P3G0M7"/>
<name>A0A9P3G0M7_9APHY</name>
<dbReference type="EMBL" id="BPQB01000003">
    <property type="protein sequence ID" value="GJE85937.1"/>
    <property type="molecule type" value="Genomic_DNA"/>
</dbReference>
<sequence length="155" mass="18462">MLFDKHLRRDEAAWEVVDHKDIFPVPMWDEDEDLELAYTHHTNISYRFVHDLRAVTDLRKAVQMARYQLLQDAVRLKCNVLLSEGWRCTLMRQGQRHRIEVVYSGRPARAMGALPRLPQPPFIGVLDHYEHHITRYQQPRRRSLFRTWSRGSDAS</sequence>
<accession>A0A9P3G0M7</accession>
<proteinExistence type="predicted"/>
<evidence type="ECO:0000313" key="2">
    <source>
        <dbReference type="Proteomes" id="UP000703269"/>
    </source>
</evidence>
<protein>
    <submittedName>
        <fullName evidence="1">Uncharacterized protein</fullName>
    </submittedName>
</protein>
<dbReference type="OrthoDB" id="3349961at2759"/>
<reference evidence="1 2" key="1">
    <citation type="submission" date="2021-08" db="EMBL/GenBank/DDBJ databases">
        <title>Draft Genome Sequence of Phanerochaete sordida strain YK-624.</title>
        <authorList>
            <person name="Mori T."/>
            <person name="Dohra H."/>
            <person name="Suzuki T."/>
            <person name="Kawagishi H."/>
            <person name="Hirai H."/>
        </authorList>
    </citation>
    <scope>NUCLEOTIDE SEQUENCE [LARGE SCALE GENOMIC DNA]</scope>
    <source>
        <strain evidence="1 2">YK-624</strain>
    </source>
</reference>
<keyword evidence="2" id="KW-1185">Reference proteome</keyword>
<comment type="caution">
    <text evidence="1">The sequence shown here is derived from an EMBL/GenBank/DDBJ whole genome shotgun (WGS) entry which is preliminary data.</text>
</comment>
<evidence type="ECO:0000313" key="1">
    <source>
        <dbReference type="EMBL" id="GJE85937.1"/>
    </source>
</evidence>
<organism evidence="1 2">
    <name type="scientific">Phanerochaete sordida</name>
    <dbReference type="NCBI Taxonomy" id="48140"/>
    <lineage>
        <taxon>Eukaryota</taxon>
        <taxon>Fungi</taxon>
        <taxon>Dikarya</taxon>
        <taxon>Basidiomycota</taxon>
        <taxon>Agaricomycotina</taxon>
        <taxon>Agaricomycetes</taxon>
        <taxon>Polyporales</taxon>
        <taxon>Phanerochaetaceae</taxon>
        <taxon>Phanerochaete</taxon>
    </lineage>
</organism>